<evidence type="ECO:0000256" key="1">
    <source>
        <dbReference type="SAM" id="MobiDB-lite"/>
    </source>
</evidence>
<proteinExistence type="predicted"/>
<dbReference type="InterPro" id="IPR003428">
    <property type="entry name" value="MAM33"/>
</dbReference>
<organism evidence="2 3">
    <name type="scientific">Stephania cephalantha</name>
    <dbReference type="NCBI Taxonomy" id="152367"/>
    <lineage>
        <taxon>Eukaryota</taxon>
        <taxon>Viridiplantae</taxon>
        <taxon>Streptophyta</taxon>
        <taxon>Embryophyta</taxon>
        <taxon>Tracheophyta</taxon>
        <taxon>Spermatophyta</taxon>
        <taxon>Magnoliopsida</taxon>
        <taxon>Ranunculales</taxon>
        <taxon>Menispermaceae</taxon>
        <taxon>Menispermoideae</taxon>
        <taxon>Cissampelideae</taxon>
        <taxon>Stephania</taxon>
    </lineage>
</organism>
<dbReference type="EMBL" id="JBBNAG010000001">
    <property type="protein sequence ID" value="KAK9164835.1"/>
    <property type="molecule type" value="Genomic_DNA"/>
</dbReference>
<gene>
    <name evidence="2" type="ORF">Scep_000026</name>
</gene>
<feature type="compositionally biased region" description="Acidic residues" evidence="1">
    <location>
        <begin position="141"/>
        <end position="160"/>
    </location>
</feature>
<dbReference type="AlphaFoldDB" id="A0AAP0L813"/>
<evidence type="ECO:0000313" key="3">
    <source>
        <dbReference type="Proteomes" id="UP001419268"/>
    </source>
</evidence>
<protein>
    <recommendedName>
        <fullName evidence="4">Mitochondrial glycoprotein</fullName>
    </recommendedName>
</protein>
<sequence>MMMMRSVGGGILRRGRTLLVASSRVSHLPPTLPLPLPLQRQSSTSLPHISSPFTSLRFLSSSSSSSAAAAPKKKVSADDKLRKVIQSEIECAESDNAQHQVVLPGNFPFQILDNPGEQTITLKRDIAGETILVEVHSPNMYDDEEDDDDDDNQSDNDDNSDQFTISLTVTVLKGDGPRLEFSCTATPDQISIDTMLIKDPDAAAAAAAAASLENQILYEGPEFSDLDENLQKAFYTYLEDRGIKSSLTNFLQEYMNDKENREYLTWLKSMKEFVEK</sequence>
<dbReference type="PANTHER" id="PTHR10826:SF27">
    <property type="entry name" value="OS06G0326500 PROTEIN"/>
    <property type="match status" value="1"/>
</dbReference>
<evidence type="ECO:0008006" key="4">
    <source>
        <dbReference type="Google" id="ProtNLM"/>
    </source>
</evidence>
<accession>A0AAP0L813</accession>
<dbReference type="Pfam" id="PF02330">
    <property type="entry name" value="MAM33"/>
    <property type="match status" value="1"/>
</dbReference>
<dbReference type="PANTHER" id="PTHR10826">
    <property type="entry name" value="COMPLEMENT COMPONENT 1"/>
    <property type="match status" value="1"/>
</dbReference>
<comment type="caution">
    <text evidence="2">The sequence shown here is derived from an EMBL/GenBank/DDBJ whole genome shotgun (WGS) entry which is preliminary data.</text>
</comment>
<reference evidence="2 3" key="1">
    <citation type="submission" date="2024-01" db="EMBL/GenBank/DDBJ databases">
        <title>Genome assemblies of Stephania.</title>
        <authorList>
            <person name="Yang L."/>
        </authorList>
    </citation>
    <scope>NUCLEOTIDE SEQUENCE [LARGE SCALE GENOMIC DNA]</scope>
    <source>
        <strain evidence="2">JXDWG</strain>
        <tissue evidence="2">Leaf</tissue>
    </source>
</reference>
<name>A0AAP0L813_9MAGN</name>
<dbReference type="InterPro" id="IPR036561">
    <property type="entry name" value="MAM33_sf"/>
</dbReference>
<dbReference type="Gene3D" id="3.10.280.10">
    <property type="entry name" value="Mitochondrial glycoprotein"/>
    <property type="match status" value="1"/>
</dbReference>
<dbReference type="Proteomes" id="UP001419268">
    <property type="component" value="Unassembled WGS sequence"/>
</dbReference>
<feature type="region of interest" description="Disordered" evidence="1">
    <location>
        <begin position="138"/>
        <end position="161"/>
    </location>
</feature>
<dbReference type="SUPFAM" id="SSF54529">
    <property type="entry name" value="Mitochondrial glycoprotein MAM33-like"/>
    <property type="match status" value="1"/>
</dbReference>
<keyword evidence="3" id="KW-1185">Reference proteome</keyword>
<dbReference type="GO" id="GO:0005759">
    <property type="term" value="C:mitochondrial matrix"/>
    <property type="evidence" value="ECO:0007669"/>
    <property type="project" value="InterPro"/>
</dbReference>
<evidence type="ECO:0000313" key="2">
    <source>
        <dbReference type="EMBL" id="KAK9164835.1"/>
    </source>
</evidence>